<gene>
    <name evidence="8" type="primary">LOC120030279</name>
</gene>
<keyword evidence="1" id="KW-0732">Signal</keyword>
<dbReference type="PANTHER" id="PTHR11481:SF64">
    <property type="entry name" value="FC RECEPTOR-LIKE PROTEIN 4"/>
    <property type="match status" value="1"/>
</dbReference>
<dbReference type="GO" id="GO:0007166">
    <property type="term" value="P:cell surface receptor signaling pathway"/>
    <property type="evidence" value="ECO:0007669"/>
    <property type="project" value="TreeGrafter"/>
</dbReference>
<accession>A0A8U0PXD4</accession>
<evidence type="ECO:0000256" key="5">
    <source>
        <dbReference type="SAM" id="Phobius"/>
    </source>
</evidence>
<dbReference type="AlphaFoldDB" id="A0A8U0PXD4"/>
<feature type="domain" description="Ig-like" evidence="6">
    <location>
        <begin position="99"/>
        <end position="166"/>
    </location>
</feature>
<dbReference type="GO" id="GO:0009897">
    <property type="term" value="C:external side of plasma membrane"/>
    <property type="evidence" value="ECO:0007669"/>
    <property type="project" value="TreeGrafter"/>
</dbReference>
<feature type="domain" description="Ig-like" evidence="6">
    <location>
        <begin position="189"/>
        <end position="277"/>
    </location>
</feature>
<sequence length="617" mass="68449">MEVQHAAAGPSHVTYVQIQLKKLDKKKNEKPADPKESAVYSEVKTGKATAAPGPVDVTYADVDLQKKTKAKKKRETTTPAEADSVYSQLKPGTTPDYQPSTTLTSDKEDVFTGDSVTLSCTVESSGWKFYWYRHRPDSTPVTTTSGYSYTLSWVSVSDGGQYWCRAGRGDPVYYTLYSDPVQINITERPVAVLTPQPNWTQIFIRETVTMRCDIQGGGDSDWNYRWYKNSQLVLPFNTKPEYRISPVYMSNSGSYTCKGVKGNKFSKISDAVQLTVSDQPQPVLSISPQWLNPGDSVSLSCEVDKMSTGWRFFWYRAVYTLTEQSYYFERLPDRGNMTTEDSYTLIPAGPTPTGGYVCRAGRGDPVYDTLYSEPQFLWSGDRQSSVSLRISPNTTQHFRSKSLSLSCEEKGNSTGWRLMRYTERGVESGCVSNWGSITGSTCTIRSTDSWSSGVFWCESGSGEYSNAVNITVDAGDVILESPVHPVTEGDSVTLRCKYWTTSSNIKADFYKDGVLIKNGTTGEMTIPAVSKSDEGFYKCKYPDKGESPESWVTVRGSVVSISLTRLLCGLLVVSPFLLVSIVLMVKCCRARGLCSTVKSPQDQIRSDDVIEQTESSV</sequence>
<name>A0A8U0PXD4_SALNM</name>
<dbReference type="InterPro" id="IPR007110">
    <property type="entry name" value="Ig-like_dom"/>
</dbReference>
<dbReference type="InterPro" id="IPR050488">
    <property type="entry name" value="Ig_Fc_receptor"/>
</dbReference>
<dbReference type="RefSeq" id="XP_038831544.1">
    <property type="nucleotide sequence ID" value="XM_038975616.1"/>
</dbReference>
<keyword evidence="5" id="KW-0812">Transmembrane</keyword>
<feature type="domain" description="Ig-like" evidence="6">
    <location>
        <begin position="475"/>
        <end position="555"/>
    </location>
</feature>
<proteinExistence type="predicted"/>
<dbReference type="GO" id="GO:0004888">
    <property type="term" value="F:transmembrane signaling receptor activity"/>
    <property type="evidence" value="ECO:0007669"/>
    <property type="project" value="TreeGrafter"/>
</dbReference>
<dbReference type="GeneID" id="120030279"/>
<dbReference type="PANTHER" id="PTHR11481">
    <property type="entry name" value="IMMUNOGLOBULIN FC RECEPTOR"/>
    <property type="match status" value="1"/>
</dbReference>
<keyword evidence="5" id="KW-1133">Transmembrane helix</keyword>
<evidence type="ECO:0000313" key="7">
    <source>
        <dbReference type="Proteomes" id="UP000808372"/>
    </source>
</evidence>
<dbReference type="Pfam" id="PF13895">
    <property type="entry name" value="Ig_2"/>
    <property type="match status" value="2"/>
</dbReference>
<dbReference type="InterPro" id="IPR003598">
    <property type="entry name" value="Ig_sub2"/>
</dbReference>
<evidence type="ECO:0000256" key="3">
    <source>
        <dbReference type="ARBA" id="ARBA00023319"/>
    </source>
</evidence>
<reference evidence="8" key="1">
    <citation type="submission" date="2025-08" db="UniProtKB">
        <authorList>
            <consortium name="RefSeq"/>
        </authorList>
    </citation>
    <scope>IDENTIFICATION</scope>
    <source>
        <tissue evidence="8">White muscle</tissue>
    </source>
</reference>
<feature type="domain" description="Ig-like" evidence="6">
    <location>
        <begin position="280"/>
        <end position="360"/>
    </location>
</feature>
<dbReference type="GO" id="GO:0006955">
    <property type="term" value="P:immune response"/>
    <property type="evidence" value="ECO:0007669"/>
    <property type="project" value="TreeGrafter"/>
</dbReference>
<keyword evidence="3" id="KW-0393">Immunoglobulin domain</keyword>
<keyword evidence="7" id="KW-1185">Reference proteome</keyword>
<evidence type="ECO:0000256" key="4">
    <source>
        <dbReference type="SAM" id="MobiDB-lite"/>
    </source>
</evidence>
<protein>
    <submittedName>
        <fullName evidence="8">Basement membrane-specific heparan sulfate proteoglycan core protein-like</fullName>
    </submittedName>
</protein>
<dbReference type="InterPro" id="IPR013783">
    <property type="entry name" value="Ig-like_fold"/>
</dbReference>
<dbReference type="InterPro" id="IPR013151">
    <property type="entry name" value="Immunoglobulin_dom"/>
</dbReference>
<evidence type="ECO:0000256" key="2">
    <source>
        <dbReference type="ARBA" id="ARBA00023157"/>
    </source>
</evidence>
<dbReference type="SUPFAM" id="SSF48726">
    <property type="entry name" value="Immunoglobulin"/>
    <property type="match status" value="4"/>
</dbReference>
<feature type="region of interest" description="Disordered" evidence="4">
    <location>
        <begin position="23"/>
        <end position="106"/>
    </location>
</feature>
<keyword evidence="2" id="KW-1015">Disulfide bond</keyword>
<feature type="transmembrane region" description="Helical" evidence="5">
    <location>
        <begin position="563"/>
        <end position="585"/>
    </location>
</feature>
<dbReference type="Proteomes" id="UP000808372">
    <property type="component" value="Chromosome 36"/>
</dbReference>
<dbReference type="SMART" id="SM00408">
    <property type="entry name" value="IGc2"/>
    <property type="match status" value="4"/>
</dbReference>
<evidence type="ECO:0000313" key="8">
    <source>
        <dbReference type="RefSeq" id="XP_038831544.1"/>
    </source>
</evidence>
<dbReference type="Gene3D" id="2.60.40.10">
    <property type="entry name" value="Immunoglobulins"/>
    <property type="match status" value="5"/>
</dbReference>
<dbReference type="Pfam" id="PF13927">
    <property type="entry name" value="Ig_3"/>
    <property type="match status" value="1"/>
</dbReference>
<dbReference type="PROSITE" id="PS50835">
    <property type="entry name" value="IG_LIKE"/>
    <property type="match status" value="4"/>
</dbReference>
<dbReference type="InterPro" id="IPR036179">
    <property type="entry name" value="Ig-like_dom_sf"/>
</dbReference>
<evidence type="ECO:0000259" key="6">
    <source>
        <dbReference type="PROSITE" id="PS50835"/>
    </source>
</evidence>
<dbReference type="KEGG" id="snh:120030279"/>
<dbReference type="InterPro" id="IPR003599">
    <property type="entry name" value="Ig_sub"/>
</dbReference>
<feature type="compositionally biased region" description="Basic and acidic residues" evidence="4">
    <location>
        <begin position="26"/>
        <end position="36"/>
    </location>
</feature>
<dbReference type="SMART" id="SM00409">
    <property type="entry name" value="IG"/>
    <property type="match status" value="4"/>
</dbReference>
<keyword evidence="5" id="KW-0472">Membrane</keyword>
<feature type="compositionally biased region" description="Polar residues" evidence="4">
    <location>
        <begin position="85"/>
        <end position="104"/>
    </location>
</feature>
<dbReference type="Pfam" id="PF00047">
    <property type="entry name" value="ig"/>
    <property type="match status" value="1"/>
</dbReference>
<organism evidence="7 8">
    <name type="scientific">Salvelinus namaycush</name>
    <name type="common">Lake trout</name>
    <name type="synonym">Salmo namaycush</name>
    <dbReference type="NCBI Taxonomy" id="8040"/>
    <lineage>
        <taxon>Eukaryota</taxon>
        <taxon>Metazoa</taxon>
        <taxon>Chordata</taxon>
        <taxon>Craniata</taxon>
        <taxon>Vertebrata</taxon>
        <taxon>Euteleostomi</taxon>
        <taxon>Actinopterygii</taxon>
        <taxon>Neopterygii</taxon>
        <taxon>Teleostei</taxon>
        <taxon>Protacanthopterygii</taxon>
        <taxon>Salmoniformes</taxon>
        <taxon>Salmonidae</taxon>
        <taxon>Salmoninae</taxon>
        <taxon>Salvelinus</taxon>
    </lineage>
</organism>
<evidence type="ECO:0000256" key="1">
    <source>
        <dbReference type="ARBA" id="ARBA00022729"/>
    </source>
</evidence>